<feature type="transmembrane region" description="Helical" evidence="4">
    <location>
        <begin position="149"/>
        <end position="169"/>
    </location>
</feature>
<sequence length="439" mass="47739">MAAADSQKRSIPSFDEYFDTIQARKRLPNGLQEALNKAFAKIPVSFFPEVPGGKVIEVSADTSIVDAVQILSENNIFSAPVRNANADDTINWSNRYLGLVDYSAIILWVLENAELAAVALATGSAAAAGMGVGAVSAIGAVALGATGPVAVAGLTIAAVGAAVAGGLAVNKGAGKDALTAADYLGDDFYKVIFQEEPFKSTKVGTIIKSFRWMPFLPVQPNDSMLTVLLLLSKYHLRSVPVIEMDKPYVENMITQSAVVRGLLQCKGRDWFDVITIKSVSDLGLPFMSPEEVISIDGNEQVLEAFKLMREKQIGGLPVVEGQTNKIIGNISMRDIRFLLLNRELFPKFRQLTVLDFLRTIVSTGSSVMMPPVTCKYDTRLADLIEVLAEKCIHRIYLVNGQDELLGVITLRDVISCFVSEPENHFENYFGCFLIDSMSD</sequence>
<proteinExistence type="evidence at transcript level"/>
<dbReference type="PANTHER" id="PTHR13780:SF47">
    <property type="entry name" value="SNF1-RELATED PROTEIN KINASE REGULATORY SUBUNIT GAMMA-1-LIKE"/>
    <property type="match status" value="1"/>
</dbReference>
<dbReference type="InterPro" id="IPR000644">
    <property type="entry name" value="CBS_dom"/>
</dbReference>
<dbReference type="Gene3D" id="3.10.580.10">
    <property type="entry name" value="CBS-domain"/>
    <property type="match status" value="2"/>
</dbReference>
<evidence type="ECO:0000256" key="3">
    <source>
        <dbReference type="PROSITE-ProRule" id="PRU00703"/>
    </source>
</evidence>
<dbReference type="OMA" id="IYEPPGY"/>
<feature type="transmembrane region" description="Helical" evidence="4">
    <location>
        <begin position="115"/>
        <end position="143"/>
    </location>
</feature>
<evidence type="ECO:0000256" key="2">
    <source>
        <dbReference type="ARBA" id="ARBA00023122"/>
    </source>
</evidence>
<accession>D5A9R1</accession>
<feature type="domain" description="CBS" evidence="5">
    <location>
        <begin position="49"/>
        <end position="115"/>
    </location>
</feature>
<evidence type="ECO:0000259" key="5">
    <source>
        <dbReference type="PROSITE" id="PS51371"/>
    </source>
</evidence>
<dbReference type="AlphaFoldDB" id="D5A9R1"/>
<keyword evidence="2 3" id="KW-0129">CBS domain</keyword>
<keyword evidence="4" id="KW-1133">Transmembrane helix</keyword>
<keyword evidence="1" id="KW-0677">Repeat</keyword>
<evidence type="ECO:0000256" key="4">
    <source>
        <dbReference type="SAM" id="Phobius"/>
    </source>
</evidence>
<keyword evidence="4" id="KW-0812">Transmembrane</keyword>
<dbReference type="InterPro" id="IPR050511">
    <property type="entry name" value="AMPK_gamma/SDS23_families"/>
</dbReference>
<organism evidence="6">
    <name type="scientific">Picea sitchensis</name>
    <name type="common">Sitka spruce</name>
    <name type="synonym">Pinus sitchensis</name>
    <dbReference type="NCBI Taxonomy" id="3332"/>
    <lineage>
        <taxon>Eukaryota</taxon>
        <taxon>Viridiplantae</taxon>
        <taxon>Streptophyta</taxon>
        <taxon>Embryophyta</taxon>
        <taxon>Tracheophyta</taxon>
        <taxon>Spermatophyta</taxon>
        <taxon>Pinopsida</taxon>
        <taxon>Pinidae</taxon>
        <taxon>Conifers I</taxon>
        <taxon>Pinales</taxon>
        <taxon>Pinaceae</taxon>
        <taxon>Picea</taxon>
    </lineage>
</organism>
<dbReference type="CDD" id="cd02205">
    <property type="entry name" value="CBS_pair_SF"/>
    <property type="match status" value="2"/>
</dbReference>
<dbReference type="Pfam" id="PF00571">
    <property type="entry name" value="CBS"/>
    <property type="match status" value="2"/>
</dbReference>
<dbReference type="InterPro" id="IPR046342">
    <property type="entry name" value="CBS_dom_sf"/>
</dbReference>
<protein>
    <recommendedName>
        <fullName evidence="5">CBS domain-containing protein</fullName>
    </recommendedName>
</protein>
<reference evidence="6" key="1">
    <citation type="submission" date="2010-04" db="EMBL/GenBank/DDBJ databases">
        <authorList>
            <person name="Reid K.E."/>
            <person name="Liao N."/>
            <person name="Chan S."/>
            <person name="Docking R."/>
            <person name="Taylor G."/>
            <person name="Moore R."/>
            <person name="Mayo M."/>
            <person name="Munro S."/>
            <person name="King J."/>
            <person name="Yanchuk A."/>
            <person name="Holt R."/>
            <person name="Jones S."/>
            <person name="Marra M."/>
            <person name="Ritland C.E."/>
            <person name="Ritland K."/>
            <person name="Bohlmann J."/>
        </authorList>
    </citation>
    <scope>NUCLEOTIDE SEQUENCE</scope>
    <source>
        <tissue evidence="6">Bud</tissue>
    </source>
</reference>
<dbReference type="EMBL" id="BT122934">
    <property type="protein sequence ID" value="ADE76280.1"/>
    <property type="molecule type" value="mRNA"/>
</dbReference>
<name>D5A9R1_PICSI</name>
<dbReference type="SMART" id="SM00116">
    <property type="entry name" value="CBS"/>
    <property type="match status" value="4"/>
</dbReference>
<dbReference type="PROSITE" id="PS51371">
    <property type="entry name" value="CBS"/>
    <property type="match status" value="3"/>
</dbReference>
<keyword evidence="4" id="KW-0472">Membrane</keyword>
<feature type="domain" description="CBS" evidence="5">
    <location>
        <begin position="367"/>
        <end position="426"/>
    </location>
</feature>
<feature type="domain" description="CBS" evidence="5">
    <location>
        <begin position="287"/>
        <end position="347"/>
    </location>
</feature>
<evidence type="ECO:0000256" key="1">
    <source>
        <dbReference type="ARBA" id="ARBA00022737"/>
    </source>
</evidence>
<dbReference type="SUPFAM" id="SSF54631">
    <property type="entry name" value="CBS-domain pair"/>
    <property type="match status" value="2"/>
</dbReference>
<evidence type="ECO:0000313" key="6">
    <source>
        <dbReference type="EMBL" id="ADE76280.1"/>
    </source>
</evidence>
<dbReference type="PANTHER" id="PTHR13780">
    <property type="entry name" value="AMP-ACTIVATED PROTEIN KINASE, GAMMA REGULATORY SUBUNIT"/>
    <property type="match status" value="1"/>
</dbReference>